<dbReference type="KEGG" id="ffu:CLAFUR5_05023"/>
<dbReference type="InterPro" id="IPR001810">
    <property type="entry name" value="F-box_dom"/>
</dbReference>
<gene>
    <name evidence="2" type="ORF">CLAFUR5_05023</name>
</gene>
<accession>A0A9Q8P785</accession>
<dbReference type="SUPFAM" id="SSF81383">
    <property type="entry name" value="F-box domain"/>
    <property type="match status" value="1"/>
</dbReference>
<evidence type="ECO:0000313" key="3">
    <source>
        <dbReference type="Proteomes" id="UP000756132"/>
    </source>
</evidence>
<reference evidence="2" key="2">
    <citation type="journal article" date="2022" name="Microb. Genom.">
        <title>A chromosome-scale genome assembly of the tomato pathogen Cladosporium fulvum reveals a compartmentalized genome architecture and the presence of a dispensable chromosome.</title>
        <authorList>
            <person name="Zaccaron A.Z."/>
            <person name="Chen L.H."/>
            <person name="Samaras A."/>
            <person name="Stergiopoulos I."/>
        </authorList>
    </citation>
    <scope>NUCLEOTIDE SEQUENCE</scope>
    <source>
        <strain evidence="2">Race5_Kim</strain>
    </source>
</reference>
<dbReference type="EMBL" id="CP090166">
    <property type="protein sequence ID" value="UJO15751.1"/>
    <property type="molecule type" value="Genomic_DNA"/>
</dbReference>
<protein>
    <recommendedName>
        <fullName evidence="1">F-box domain-containing protein</fullName>
    </recommendedName>
</protein>
<reference evidence="2" key="1">
    <citation type="submission" date="2021-12" db="EMBL/GenBank/DDBJ databases">
        <authorList>
            <person name="Zaccaron A."/>
            <person name="Stergiopoulos I."/>
        </authorList>
    </citation>
    <scope>NUCLEOTIDE SEQUENCE</scope>
    <source>
        <strain evidence="2">Race5_Kim</strain>
    </source>
</reference>
<dbReference type="InterPro" id="IPR036047">
    <property type="entry name" value="F-box-like_dom_sf"/>
</dbReference>
<dbReference type="Proteomes" id="UP000756132">
    <property type="component" value="Chromosome 4"/>
</dbReference>
<organism evidence="2 3">
    <name type="scientific">Passalora fulva</name>
    <name type="common">Tomato leaf mold</name>
    <name type="synonym">Cladosporium fulvum</name>
    <dbReference type="NCBI Taxonomy" id="5499"/>
    <lineage>
        <taxon>Eukaryota</taxon>
        <taxon>Fungi</taxon>
        <taxon>Dikarya</taxon>
        <taxon>Ascomycota</taxon>
        <taxon>Pezizomycotina</taxon>
        <taxon>Dothideomycetes</taxon>
        <taxon>Dothideomycetidae</taxon>
        <taxon>Mycosphaerellales</taxon>
        <taxon>Mycosphaerellaceae</taxon>
        <taxon>Fulvia</taxon>
    </lineage>
</organism>
<dbReference type="AlphaFoldDB" id="A0A9Q8P785"/>
<dbReference type="PROSITE" id="PS50181">
    <property type="entry name" value="FBOX"/>
    <property type="match status" value="1"/>
</dbReference>
<dbReference type="Gene3D" id="1.20.1280.50">
    <property type="match status" value="1"/>
</dbReference>
<evidence type="ECO:0000313" key="2">
    <source>
        <dbReference type="EMBL" id="UJO15751.1"/>
    </source>
</evidence>
<dbReference type="SMART" id="SM00256">
    <property type="entry name" value="FBOX"/>
    <property type="match status" value="1"/>
</dbReference>
<feature type="domain" description="F-box" evidence="1">
    <location>
        <begin position="70"/>
        <end position="116"/>
    </location>
</feature>
<name>A0A9Q8P785_PASFU</name>
<dbReference type="GeneID" id="71984901"/>
<evidence type="ECO:0000259" key="1">
    <source>
        <dbReference type="PROSITE" id="PS50181"/>
    </source>
</evidence>
<sequence>MQYHNIITIRGRSILSPPLIHPHYAWYQRHICETTPPAPLREILNLHSIDATQVMAAFTKKNGNMDNTSSDHINELPTELLEHTLHYLRIKDLLFAQQVCRRWKEVIESSKKLQQALFMVPEEPSEGWICTDIKQYGTTIGLRVDAVASKRWQRYSSDFLSYRSIERALQSDPSVICRQTFCTRGRVNELFAHANDDSDIDIEDDLFWTEGYMNTIIDFPKSPFAKLPSKYHKMLLVQPPMVELEGEMIFNLEHHPGKDTHVAGPSCTSRNVHPGEVVPGINNRDGPYYADVYATVRKSDGITLGHFLDAFKLAETDRWAGASWQTGWLGQVGHNPFCPSPADELQLLELAAEEQGMERLSTASKKEVWAMIHGE</sequence>
<keyword evidence="3" id="KW-1185">Reference proteome</keyword>
<dbReference type="Pfam" id="PF12937">
    <property type="entry name" value="F-box-like"/>
    <property type="match status" value="1"/>
</dbReference>
<proteinExistence type="predicted"/>
<dbReference type="RefSeq" id="XP_047760117.1">
    <property type="nucleotide sequence ID" value="XM_047904171.1"/>
</dbReference>